<dbReference type="Proteomes" id="UP000030136">
    <property type="component" value="Unassembled WGS sequence"/>
</dbReference>
<dbReference type="SUPFAM" id="SSF50494">
    <property type="entry name" value="Trypsin-like serine proteases"/>
    <property type="match status" value="1"/>
</dbReference>
<dbReference type="InterPro" id="IPR001254">
    <property type="entry name" value="Trypsin_dom"/>
</dbReference>
<organism evidence="2 3">
    <name type="scientific">Porphyromonas crevioricanis</name>
    <dbReference type="NCBI Taxonomy" id="393921"/>
    <lineage>
        <taxon>Bacteria</taxon>
        <taxon>Pseudomonadati</taxon>
        <taxon>Bacteroidota</taxon>
        <taxon>Bacteroidia</taxon>
        <taxon>Bacteroidales</taxon>
        <taxon>Porphyromonadaceae</taxon>
        <taxon>Porphyromonas</taxon>
    </lineage>
</organism>
<name>A0AB34PFU9_9PORP</name>
<dbReference type="Pfam" id="PF18962">
    <property type="entry name" value="Por_Secre_tail"/>
    <property type="match status" value="1"/>
</dbReference>
<dbReference type="GO" id="GO:0006508">
    <property type="term" value="P:proteolysis"/>
    <property type="evidence" value="ECO:0007669"/>
    <property type="project" value="InterPro"/>
</dbReference>
<dbReference type="PROSITE" id="PS50240">
    <property type="entry name" value="TRYPSIN_DOM"/>
    <property type="match status" value="1"/>
</dbReference>
<sequence length="1125" mass="124790">MKKLPISLLYLGIIFLYSLCMVPMQTQAQVSLGGTPKSFVMQRIASAGFSNSGEDQVRLLPLNKNIEDLIEQGSWDGENISARPYVIGDCVRTDIDMASQAEQFRLEDGTLVYRLKMKSPEAKAVYPTYSRFLIPKGAKLYVYNPDKSVLHGAYTHESNPLGGSFASMPVSGEDIILEYESNERGDAPEIIVDGLVHIFREQVAKMMDINPGEDTSEYPTCMINANCPEGDDWRDQKAGIVQIFIVYDNGSTTSCSGALVNNTNQDFTPYILTASHCAGSGSHFPVSQESLNKWIFTFHYVKPDCSNASSATSYGKSMVGCSKVAYLPSVGHSDGLLLKLNQDIPLDYRVYYNGWDRRRTPPAKGVSLHHPMADAMKISIFSQRPNITYFRDFFGDGASKAHFEVTFNTGTEGGSSGSSLFNEKKLIVGTLTGGGEPCKNPARQDYYGRLHAHWDWFKEEGNDVQMATFLDPKENGKTEMLEGTYRENKQYYEPVARVMAIPSDNKGNRVKVIWTAPVGMDKKTVAEYQIKRNGQNLNIKVPHVHGTEYYQFEDQFNANDVINGMTDYQVRALYKEGDSPVETAWSPIVAAYTLADRKVAGVKVSKEGDKVHLSWNKPILCAEWSKIGSGNDIEFKPLPVEYRPQGTHDTWPLTQLTYRESWPFKGMPFRAVGNHNQLYVNQVSMLPTKAGTNIYAYLSAYDPAYEEGYKPTIIKTRVPNDWQPGQWVPIILPEPFVVDPLGTFFVGFVTDNELPTPAGIAYAEGSRDEYATSESALFWNPDTNDKGKGFYSLEHSKVKTFGKNYMAIRLLITNSSKKLQQPITDVAAGSKGLAVLPIIKGYQIRRNGEVVAEVKELTYTSDIAAKEEDKYEVFAIYETDPAVYLNQAQAQNTFVVSGICQGEGSLEITGFENLNEVPYGTTLSVKAQPNKSKGYTLESIKAGNEDITRKKSFVVKSDVVVKAIFVQKGHQVKLRSNALGKIEIAGYTNDQLKSVPTGTELTVLAKPQADNIKLSKLTANGEDIMQSMKFVVTTDTEIIAEFAKTEGINDVRKTGIQLYPNPADDYVEISGADKNAELLLMELNGQVLLRSMTDANGAARIDLTQFAPGSYLLQVGKLSHKLVVQ</sequence>
<evidence type="ECO:0000313" key="2">
    <source>
        <dbReference type="EMBL" id="KGN94114.1"/>
    </source>
</evidence>
<reference evidence="2 3" key="1">
    <citation type="submission" date="2014-08" db="EMBL/GenBank/DDBJ databases">
        <title>Porphyromonas crevioricanis strain:COT-253_OH1447 Genome sequencing.</title>
        <authorList>
            <person name="Wallis C."/>
            <person name="Deusch O."/>
            <person name="O'Flynn C."/>
            <person name="Davis I."/>
            <person name="Jospin G."/>
            <person name="Darling A.E."/>
            <person name="Coil D.A."/>
            <person name="Alexiev A."/>
            <person name="Horsfall A."/>
            <person name="Kirkwood N."/>
            <person name="Harris S."/>
            <person name="Eisen J.A."/>
        </authorList>
    </citation>
    <scope>NUCLEOTIDE SEQUENCE [LARGE SCALE GENOMIC DNA]</scope>
    <source>
        <strain evidence="3">COT-253 OH1447</strain>
    </source>
</reference>
<dbReference type="InterPro" id="IPR009003">
    <property type="entry name" value="Peptidase_S1_PA"/>
</dbReference>
<dbReference type="PANTHER" id="PTHR36234:SF5">
    <property type="entry name" value="LYSYL ENDOPEPTIDASE"/>
    <property type="match status" value="1"/>
</dbReference>
<comment type="caution">
    <text evidence="2">The sequence shown here is derived from an EMBL/GenBank/DDBJ whole genome shotgun (WGS) entry which is preliminary data.</text>
</comment>
<dbReference type="Gene3D" id="2.40.10.10">
    <property type="entry name" value="Trypsin-like serine proteases"/>
    <property type="match status" value="2"/>
</dbReference>
<dbReference type="PANTHER" id="PTHR36234">
    <property type="entry name" value="LYSYL ENDOPEPTIDASE"/>
    <property type="match status" value="1"/>
</dbReference>
<evidence type="ECO:0000259" key="1">
    <source>
        <dbReference type="PROSITE" id="PS50240"/>
    </source>
</evidence>
<dbReference type="NCBIfam" id="TIGR04183">
    <property type="entry name" value="Por_Secre_tail"/>
    <property type="match status" value="1"/>
</dbReference>
<dbReference type="InterPro" id="IPR043504">
    <property type="entry name" value="Peptidase_S1_PA_chymotrypsin"/>
</dbReference>
<gene>
    <name evidence="2" type="ORF">HQ38_06100</name>
</gene>
<protein>
    <recommendedName>
        <fullName evidence="1">Peptidase S1 domain-containing protein</fullName>
    </recommendedName>
</protein>
<dbReference type="PROSITE" id="PS00134">
    <property type="entry name" value="TRYPSIN_HIS"/>
    <property type="match status" value="1"/>
</dbReference>
<dbReference type="InterPro" id="IPR018114">
    <property type="entry name" value="TRYPSIN_HIS"/>
</dbReference>
<dbReference type="InterPro" id="IPR026444">
    <property type="entry name" value="Secre_tail"/>
</dbReference>
<dbReference type="AlphaFoldDB" id="A0AB34PFU9"/>
<dbReference type="GO" id="GO:0004252">
    <property type="term" value="F:serine-type endopeptidase activity"/>
    <property type="evidence" value="ECO:0007669"/>
    <property type="project" value="InterPro"/>
</dbReference>
<proteinExistence type="predicted"/>
<evidence type="ECO:0000313" key="3">
    <source>
        <dbReference type="Proteomes" id="UP000030136"/>
    </source>
</evidence>
<accession>A0AB34PFU9</accession>
<dbReference type="EMBL" id="JQJC01000020">
    <property type="protein sequence ID" value="KGN94114.1"/>
    <property type="molecule type" value="Genomic_DNA"/>
</dbReference>
<feature type="domain" description="Peptidase S1" evidence="1">
    <location>
        <begin position="242"/>
        <end position="462"/>
    </location>
</feature>